<keyword evidence="3" id="KW-1185">Reference proteome</keyword>
<accession>A0A060BKW1</accession>
<feature type="transmembrane region" description="Helical" evidence="1">
    <location>
        <begin position="12"/>
        <end position="30"/>
    </location>
</feature>
<dbReference type="KEGG" id="vg:26673045"/>
<sequence length="105" mass="12431">MWNEKQDNRMKYFVVGVMILFFVGLFASQAKATTINEYNFAPEVVELHIIKNDGMNSHEVYTCRNVRTCYNLYRSIQYKDKSLNCASKMFIVRQNGNKMWLKSTR</sequence>
<keyword evidence="1" id="KW-0472">Membrane</keyword>
<organism evidence="2 3">
    <name type="scientific">Podophage Lau218</name>
    <dbReference type="NCBI Taxonomy" id="2784187"/>
    <lineage>
        <taxon>Viruses</taxon>
        <taxon>Duplodnaviria</taxon>
        <taxon>Heunggongvirae</taxon>
        <taxon>Uroviricota</taxon>
        <taxon>Caudoviricetes</taxon>
        <taxon>Autographivirales</taxon>
        <taxon>Lauvirus</taxon>
        <taxon>Lauvirus lau218</taxon>
    </lineage>
</organism>
<name>A0A060BKW1_9CAUD</name>
<dbReference type="RefSeq" id="YP_009042155.1">
    <property type="nucleotide sequence ID" value="NC_024329.1"/>
</dbReference>
<dbReference type="GeneID" id="26673045"/>
<dbReference type="Proteomes" id="UP000204596">
    <property type="component" value="Segment"/>
</dbReference>
<protein>
    <submittedName>
        <fullName evidence="2">Putative phage protein</fullName>
    </submittedName>
</protein>
<evidence type="ECO:0000256" key="1">
    <source>
        <dbReference type="SAM" id="Phobius"/>
    </source>
</evidence>
<dbReference type="EMBL" id="KJ183191">
    <property type="protein sequence ID" value="AIA83139.1"/>
    <property type="molecule type" value="Genomic_DNA"/>
</dbReference>
<evidence type="ECO:0000313" key="2">
    <source>
        <dbReference type="EMBL" id="AIA83139.1"/>
    </source>
</evidence>
<reference evidence="2 3" key="1">
    <citation type="submission" date="2014-01" db="EMBL/GenBank/DDBJ databases">
        <title>Sulfur oxidation genes in diverse deep-sea viruses.</title>
        <authorList>
            <person name="Anantharaman K."/>
            <person name="Duhaime M.B."/>
            <person name="Breier J.A."/>
            <person name="Toner B.M."/>
            <person name="Dick G.J."/>
        </authorList>
    </citation>
    <scope>NUCLEOTIDE SEQUENCE [LARGE SCALE GENOMIC DNA]</scope>
    <source>
        <strain evidence="2 3">Abe</strain>
    </source>
</reference>
<proteinExistence type="predicted"/>
<keyword evidence="1" id="KW-1133">Transmembrane helix</keyword>
<evidence type="ECO:0000313" key="3">
    <source>
        <dbReference type="Proteomes" id="UP000204596"/>
    </source>
</evidence>
<keyword evidence="1" id="KW-0812">Transmembrane</keyword>